<evidence type="ECO:0000313" key="4">
    <source>
        <dbReference type="EMBL" id="KAL3779436.1"/>
    </source>
</evidence>
<keyword evidence="1" id="KW-1133">Transmembrane helix</keyword>
<dbReference type="EMBL" id="JALLPJ020000933">
    <property type="protein sequence ID" value="KAL3779436.1"/>
    <property type="molecule type" value="Genomic_DNA"/>
</dbReference>
<gene>
    <name evidence="4" type="ORF">ACHAWO_000162</name>
</gene>
<dbReference type="Pfam" id="PF00754">
    <property type="entry name" value="F5_F8_type_C"/>
    <property type="match status" value="1"/>
</dbReference>
<dbReference type="SUPFAM" id="SSF49785">
    <property type="entry name" value="Galactose-binding domain-like"/>
    <property type="match status" value="1"/>
</dbReference>
<dbReference type="InterPro" id="IPR000421">
    <property type="entry name" value="FA58C"/>
</dbReference>
<accession>A0ABD3NWU3</accession>
<evidence type="ECO:0000259" key="3">
    <source>
        <dbReference type="Pfam" id="PF00754"/>
    </source>
</evidence>
<protein>
    <recommendedName>
        <fullName evidence="3">F5/8 type C domain-containing protein</fullName>
    </recommendedName>
</protein>
<organism evidence="4 5">
    <name type="scientific">Cyclotella atomus</name>
    <dbReference type="NCBI Taxonomy" id="382360"/>
    <lineage>
        <taxon>Eukaryota</taxon>
        <taxon>Sar</taxon>
        <taxon>Stramenopiles</taxon>
        <taxon>Ochrophyta</taxon>
        <taxon>Bacillariophyta</taxon>
        <taxon>Coscinodiscophyceae</taxon>
        <taxon>Thalassiosirophycidae</taxon>
        <taxon>Stephanodiscales</taxon>
        <taxon>Stephanodiscaceae</taxon>
        <taxon>Cyclotella</taxon>
    </lineage>
</organism>
<evidence type="ECO:0000256" key="2">
    <source>
        <dbReference type="SAM" id="SignalP"/>
    </source>
</evidence>
<keyword evidence="1" id="KW-0812">Transmembrane</keyword>
<name>A0ABD3NWU3_9STRA</name>
<reference evidence="4 5" key="1">
    <citation type="submission" date="2024-10" db="EMBL/GenBank/DDBJ databases">
        <title>Updated reference genomes for cyclostephanoid diatoms.</title>
        <authorList>
            <person name="Roberts W.R."/>
            <person name="Alverson A.J."/>
        </authorList>
    </citation>
    <scope>NUCLEOTIDE SEQUENCE [LARGE SCALE GENOMIC DNA]</scope>
    <source>
        <strain evidence="4 5">AJA010-31</strain>
    </source>
</reference>
<evidence type="ECO:0000256" key="1">
    <source>
        <dbReference type="SAM" id="Phobius"/>
    </source>
</evidence>
<feature type="signal peptide" evidence="2">
    <location>
        <begin position="1"/>
        <end position="21"/>
    </location>
</feature>
<feature type="transmembrane region" description="Helical" evidence="1">
    <location>
        <begin position="363"/>
        <end position="385"/>
    </location>
</feature>
<proteinExistence type="predicted"/>
<comment type="caution">
    <text evidence="4">The sequence shown here is derived from an EMBL/GenBank/DDBJ whole genome shotgun (WGS) entry which is preliminary data.</text>
</comment>
<evidence type="ECO:0000313" key="5">
    <source>
        <dbReference type="Proteomes" id="UP001530400"/>
    </source>
</evidence>
<feature type="domain" description="F5/8 type C" evidence="3">
    <location>
        <begin position="62"/>
        <end position="113"/>
    </location>
</feature>
<dbReference type="InterPro" id="IPR008979">
    <property type="entry name" value="Galactose-bd-like_sf"/>
</dbReference>
<keyword evidence="2" id="KW-0732">Signal</keyword>
<feature type="chain" id="PRO_5044761566" description="F5/8 type C domain-containing protein" evidence="2">
    <location>
        <begin position="22"/>
        <end position="414"/>
    </location>
</feature>
<dbReference type="AlphaFoldDB" id="A0ABD3NWU3"/>
<keyword evidence="5" id="KW-1185">Reference proteome</keyword>
<sequence>MMQSIIIITAVLAGTIASTSAVSCFPSTKTIKLASTTGKGIGIVELEAYDSSGKNISPAATVTSSSTRGTYSPELAVDGDTSTYFLTETEDEEAWLQLQFDQAADLSRIVIKNKFCGDISDESGCLCRLSNAQLQVNDGDGKEIMMENLQDTCGKVILSTDEIMSYMPDCEVPTPTDFGSVYDAIDNSGYSAREAASDNAFTQHAADSPTLTKFEALKLIEVLKEESIPHQCNVAITRDLSADFEKHSVVFCSFNVPIGLFCTAEIQATTCDQFTSPSQGEIYSHGVASAIYIPDITEADRMMDVYNSSYCARIDVYYGEESIFDKTFTVNLTYRNYMQDGKYGFAASLSEDDNTPKFDGGSIGLGIMIGFIFGSIITLAVGAMANEKKKQEVKASEITSLTSKTDSNAGGEFI</sequence>
<dbReference type="Gene3D" id="2.60.120.260">
    <property type="entry name" value="Galactose-binding domain-like"/>
    <property type="match status" value="1"/>
</dbReference>
<dbReference type="Proteomes" id="UP001530400">
    <property type="component" value="Unassembled WGS sequence"/>
</dbReference>
<keyword evidence="1" id="KW-0472">Membrane</keyword>